<accession>A0A0J8RY55</accession>
<sequence>MPADGVCARIFASFADQPMQNGAVRVPFQCFIGFPASAKDAPRSWHSWTTATYVIEPTATPPFSLSQRSSNSDEFDEEQEWIDFRVTKGPGISEPVPSKLLRGEDAFWKYRTSSGSCQGVPCGGLRRFGLREVDQTMGHTLALCASEESSNRFVKMPAVKTENESDGIGHDAVQLAFACPATQQRAHAPRRQHLDGLDPQALPFLSEKRPLEWSLKLLPYKEPLIAAKILIGRGDAKAQSEPDDTQLDQPLRLSLVSVHTAHAVAGYYQNHGVLFDNLPKAADAHPFLETSPTHEVAIHIHYLTALDIPD</sequence>
<evidence type="ECO:0000313" key="1">
    <source>
        <dbReference type="EMBL" id="KMU89516.1"/>
    </source>
</evidence>
<dbReference type="EMBL" id="DS017013">
    <property type="protein sequence ID" value="KMU89516.1"/>
    <property type="molecule type" value="Genomic_DNA"/>
</dbReference>
<organism evidence="1 2">
    <name type="scientific">Coccidioides immitis H538.4</name>
    <dbReference type="NCBI Taxonomy" id="396776"/>
    <lineage>
        <taxon>Eukaryota</taxon>
        <taxon>Fungi</taxon>
        <taxon>Dikarya</taxon>
        <taxon>Ascomycota</taxon>
        <taxon>Pezizomycotina</taxon>
        <taxon>Eurotiomycetes</taxon>
        <taxon>Eurotiomycetidae</taxon>
        <taxon>Onygenales</taxon>
        <taxon>Onygenaceae</taxon>
        <taxon>Coccidioides</taxon>
    </lineage>
</organism>
<protein>
    <submittedName>
        <fullName evidence="1">Uncharacterized protein</fullName>
    </submittedName>
</protein>
<gene>
    <name evidence="1" type="ORF">CIHG_07323</name>
</gene>
<evidence type="ECO:0000313" key="2">
    <source>
        <dbReference type="Proteomes" id="UP000054563"/>
    </source>
</evidence>
<dbReference type="AlphaFoldDB" id="A0A0J8RY55"/>
<proteinExistence type="predicted"/>
<reference evidence="2" key="1">
    <citation type="journal article" date="2010" name="Genome Res.">
        <title>Population genomic sequencing of Coccidioides fungi reveals recent hybridization and transposon control.</title>
        <authorList>
            <person name="Neafsey D.E."/>
            <person name="Barker B.M."/>
            <person name="Sharpton T.J."/>
            <person name="Stajich J.E."/>
            <person name="Park D.J."/>
            <person name="Whiston E."/>
            <person name="Hung C.-Y."/>
            <person name="McMahan C."/>
            <person name="White J."/>
            <person name="Sykes S."/>
            <person name="Heiman D."/>
            <person name="Young S."/>
            <person name="Zeng Q."/>
            <person name="Abouelleil A."/>
            <person name="Aftuck L."/>
            <person name="Bessette D."/>
            <person name="Brown A."/>
            <person name="FitzGerald M."/>
            <person name="Lui A."/>
            <person name="Macdonald J.P."/>
            <person name="Priest M."/>
            <person name="Orbach M.J."/>
            <person name="Galgiani J.N."/>
            <person name="Kirkland T.N."/>
            <person name="Cole G.T."/>
            <person name="Birren B.W."/>
            <person name="Henn M.R."/>
            <person name="Taylor J.W."/>
            <person name="Rounsley S.D."/>
        </authorList>
    </citation>
    <scope>NUCLEOTIDE SEQUENCE [LARGE SCALE GENOMIC DNA]</scope>
    <source>
        <strain evidence="2">H538.4</strain>
    </source>
</reference>
<name>A0A0J8RY55_COCIT</name>
<dbReference type="Proteomes" id="UP000054563">
    <property type="component" value="Unassembled WGS sequence"/>
</dbReference>
<dbReference type="VEuPathDB" id="FungiDB:CIHG_07323"/>